<dbReference type="EMBL" id="UINC01001104">
    <property type="protein sequence ID" value="SUZ70876.1"/>
    <property type="molecule type" value="Genomic_DNA"/>
</dbReference>
<keyword evidence="6 7" id="KW-0472">Membrane</keyword>
<feature type="transmembrane region" description="Helical" evidence="7">
    <location>
        <begin position="369"/>
        <end position="388"/>
    </location>
</feature>
<dbReference type="GO" id="GO:0015293">
    <property type="term" value="F:symporter activity"/>
    <property type="evidence" value="ECO:0007669"/>
    <property type="project" value="InterPro"/>
</dbReference>
<dbReference type="PRINTS" id="PR00173">
    <property type="entry name" value="EDTRNSPORT"/>
</dbReference>
<feature type="transmembrane region" description="Helical" evidence="7">
    <location>
        <begin position="394"/>
        <end position="414"/>
    </location>
</feature>
<evidence type="ECO:0000256" key="7">
    <source>
        <dbReference type="SAM" id="Phobius"/>
    </source>
</evidence>
<evidence type="ECO:0000256" key="2">
    <source>
        <dbReference type="ARBA" id="ARBA00006148"/>
    </source>
</evidence>
<dbReference type="SUPFAM" id="SSF118215">
    <property type="entry name" value="Proton glutamate symport protein"/>
    <property type="match status" value="1"/>
</dbReference>
<evidence type="ECO:0008006" key="9">
    <source>
        <dbReference type="Google" id="ProtNLM"/>
    </source>
</evidence>
<evidence type="ECO:0000256" key="1">
    <source>
        <dbReference type="ARBA" id="ARBA00004141"/>
    </source>
</evidence>
<dbReference type="Pfam" id="PF00375">
    <property type="entry name" value="SDF"/>
    <property type="match status" value="1"/>
</dbReference>
<dbReference type="GO" id="GO:0005886">
    <property type="term" value="C:plasma membrane"/>
    <property type="evidence" value="ECO:0007669"/>
    <property type="project" value="TreeGrafter"/>
</dbReference>
<dbReference type="AlphaFoldDB" id="A0A381PUY0"/>
<comment type="similarity">
    <text evidence="2">Belongs to the dicarboxylate/amino acid:cation symporter (DAACS) (TC 2.A.23) family.</text>
</comment>
<name>A0A381PUY0_9ZZZZ</name>
<reference evidence="8" key="1">
    <citation type="submission" date="2018-05" db="EMBL/GenBank/DDBJ databases">
        <authorList>
            <person name="Lanie J.A."/>
            <person name="Ng W.-L."/>
            <person name="Kazmierczak K.M."/>
            <person name="Andrzejewski T.M."/>
            <person name="Davidsen T.M."/>
            <person name="Wayne K.J."/>
            <person name="Tettelin H."/>
            <person name="Glass J.I."/>
            <person name="Rusch D."/>
            <person name="Podicherti R."/>
            <person name="Tsui H.-C.T."/>
            <person name="Winkler M.E."/>
        </authorList>
    </citation>
    <scope>NUCLEOTIDE SEQUENCE</scope>
</reference>
<proteinExistence type="inferred from homology"/>
<accession>A0A381PUY0</accession>
<sequence>MSIIVAINIAVFVGFMVVLAKLTKAGFSLSQQILGGLFAGVIFGFGMQFFYANSPQVIQDTLTWTNVVGFGYVNLLRMIIMPLVLVMMIAAVIRMKDVTALGKVGGSVIGLLLGTTMISALVGISFSNIFGLSMDGLTEGARELSRLGIIESRQESIASLGLADMLVRFIPSNIFSDLTGSRPTSIIAVVIFGILFGISALFVAKEDQKKGELIVSFTEMTQAIIMKLVRLIMLLTPYGILALMTKVVAGSNGSDILNLINFVIASYLAIAVMFGVHALLLRLNGVNVSAYFKKVWPVLTFAFTSRSSAATIPLNVEIQVKKLKVPQSIANLSASLGATIGQNGCAGIYPAMLAAMIAPSMGINPMDPMFILSLVGIVTISSFGVAGVGGGATFAALIVLPAMGFPVALVALLISIEPLIDMARTALNVNGAMTAGVLTDRFLTVEDDLSIKSNIKSGEPKTVTE</sequence>
<feature type="transmembrane region" description="Helical" evidence="7">
    <location>
        <begin position="6"/>
        <end position="22"/>
    </location>
</feature>
<evidence type="ECO:0000256" key="6">
    <source>
        <dbReference type="ARBA" id="ARBA00023136"/>
    </source>
</evidence>
<feature type="transmembrane region" description="Helical" evidence="7">
    <location>
        <begin position="224"/>
        <end position="244"/>
    </location>
</feature>
<organism evidence="8">
    <name type="scientific">marine metagenome</name>
    <dbReference type="NCBI Taxonomy" id="408172"/>
    <lineage>
        <taxon>unclassified sequences</taxon>
        <taxon>metagenomes</taxon>
        <taxon>ecological metagenomes</taxon>
    </lineage>
</organism>
<dbReference type="PANTHER" id="PTHR42865:SF5">
    <property type="entry name" value="L-CYSTINE TRANSPORTER TCYP"/>
    <property type="match status" value="1"/>
</dbReference>
<gene>
    <name evidence="8" type="ORF">METZ01_LOCUS23730</name>
</gene>
<evidence type="ECO:0000313" key="8">
    <source>
        <dbReference type="EMBL" id="SUZ70876.1"/>
    </source>
</evidence>
<feature type="transmembrane region" description="Helical" evidence="7">
    <location>
        <begin position="185"/>
        <end position="204"/>
    </location>
</feature>
<feature type="transmembrane region" description="Helical" evidence="7">
    <location>
        <begin position="34"/>
        <end position="52"/>
    </location>
</feature>
<comment type="subcellular location">
    <subcellularLocation>
        <location evidence="1">Membrane</location>
        <topology evidence="1">Multi-pass membrane protein</topology>
    </subcellularLocation>
</comment>
<keyword evidence="3" id="KW-0813">Transport</keyword>
<keyword evidence="5 7" id="KW-1133">Transmembrane helix</keyword>
<feature type="transmembrane region" description="Helical" evidence="7">
    <location>
        <begin position="72"/>
        <end position="93"/>
    </location>
</feature>
<dbReference type="InterPro" id="IPR036458">
    <property type="entry name" value="Na:dicarbo_symporter_sf"/>
</dbReference>
<evidence type="ECO:0000256" key="3">
    <source>
        <dbReference type="ARBA" id="ARBA00022448"/>
    </source>
</evidence>
<dbReference type="Gene3D" id="1.10.3860.10">
    <property type="entry name" value="Sodium:dicarboxylate symporter"/>
    <property type="match status" value="1"/>
</dbReference>
<dbReference type="GO" id="GO:0015184">
    <property type="term" value="F:L-cystine transmembrane transporter activity"/>
    <property type="evidence" value="ECO:0007669"/>
    <property type="project" value="TreeGrafter"/>
</dbReference>
<evidence type="ECO:0000256" key="5">
    <source>
        <dbReference type="ARBA" id="ARBA00022989"/>
    </source>
</evidence>
<feature type="transmembrane region" description="Helical" evidence="7">
    <location>
        <begin position="105"/>
        <end position="126"/>
    </location>
</feature>
<evidence type="ECO:0000256" key="4">
    <source>
        <dbReference type="ARBA" id="ARBA00022692"/>
    </source>
</evidence>
<protein>
    <recommendedName>
        <fullName evidence="9">L-cystine transporter tcyP</fullName>
    </recommendedName>
</protein>
<feature type="transmembrane region" description="Helical" evidence="7">
    <location>
        <begin position="256"/>
        <end position="283"/>
    </location>
</feature>
<dbReference type="InterPro" id="IPR001991">
    <property type="entry name" value="Na-dicarboxylate_symporter"/>
</dbReference>
<keyword evidence="4 7" id="KW-0812">Transmembrane</keyword>
<dbReference type="PANTHER" id="PTHR42865">
    <property type="entry name" value="PROTON/GLUTAMATE-ASPARTATE SYMPORTER"/>
    <property type="match status" value="1"/>
</dbReference>